<dbReference type="KEGG" id="gjf:M493_12790"/>
<dbReference type="AlphaFoldDB" id="S5Z1D2"/>
<dbReference type="SMART" id="SM00257">
    <property type="entry name" value="LysM"/>
    <property type="match status" value="1"/>
</dbReference>
<dbReference type="OrthoDB" id="2691912at2"/>
<dbReference type="Gene3D" id="3.10.350.10">
    <property type="entry name" value="LysM domain"/>
    <property type="match status" value="1"/>
</dbReference>
<dbReference type="EMBL" id="CP006254">
    <property type="protein sequence ID" value="AGT32804.1"/>
    <property type="molecule type" value="Genomic_DNA"/>
</dbReference>
<dbReference type="InterPro" id="IPR036779">
    <property type="entry name" value="LysM_dom_sf"/>
</dbReference>
<keyword evidence="3" id="KW-1185">Reference proteome</keyword>
<dbReference type="PROSITE" id="PS51782">
    <property type="entry name" value="LYSM"/>
    <property type="match status" value="1"/>
</dbReference>
<organism evidence="2 3">
    <name type="scientific">Geobacillus genomosp. 3</name>
    <dbReference type="NCBI Taxonomy" id="1921421"/>
    <lineage>
        <taxon>Bacteria</taxon>
        <taxon>Bacillati</taxon>
        <taxon>Bacillota</taxon>
        <taxon>Bacilli</taxon>
        <taxon>Bacillales</taxon>
        <taxon>Anoxybacillaceae</taxon>
        <taxon>Geobacillus</taxon>
    </lineage>
</organism>
<name>S5Z1D2_GEOG3</name>
<proteinExistence type="predicted"/>
<feature type="domain" description="LysM" evidence="1">
    <location>
        <begin position="45"/>
        <end position="98"/>
    </location>
</feature>
<gene>
    <name evidence="2" type="ORF">M493_12790</name>
</gene>
<dbReference type="InterPro" id="IPR018392">
    <property type="entry name" value="LysM"/>
</dbReference>
<dbReference type="PATRIC" id="fig|1345697.3.peg.2492"/>
<evidence type="ECO:0000313" key="3">
    <source>
        <dbReference type="Proteomes" id="UP000015500"/>
    </source>
</evidence>
<protein>
    <recommendedName>
        <fullName evidence="1">LysM domain-containing protein</fullName>
    </recommendedName>
</protein>
<evidence type="ECO:0000313" key="2">
    <source>
        <dbReference type="EMBL" id="AGT32804.1"/>
    </source>
</evidence>
<reference evidence="2 3" key="1">
    <citation type="journal article" date="2014" name="Genome Announc.">
        <title>Complete Genome Sequence of the Thermophilic Polychlorinated Biphenyl Degrader Geobacillus sp. Strain JF8 (NBRC 109937).</title>
        <authorList>
            <person name="Shintani M."/>
            <person name="Ohtsubo Y."/>
            <person name="Fukuda K."/>
            <person name="Hosoyama A."/>
            <person name="Ohji S."/>
            <person name="Yamazoe A."/>
            <person name="Fujita N."/>
            <person name="Nagata Y."/>
            <person name="Tsuda M."/>
            <person name="Hatta T."/>
            <person name="Kimbara K."/>
        </authorList>
    </citation>
    <scope>NUCLEOTIDE SEQUENCE [LARGE SCALE GENOMIC DNA]</scope>
    <source>
        <strain evidence="2 3">JF8</strain>
    </source>
</reference>
<accession>S5Z1D2</accession>
<dbReference type="RefSeq" id="WP_020960595.1">
    <property type="nucleotide sequence ID" value="NC_022080.4"/>
</dbReference>
<sequence>MKKWLLVCIAVLVGYIAYRDLTTGTLPASSEPLIAEEGISSPTYKTVKIKAGDTLLSIAEREQQGPLPVPIETLIRDFEKLNPGTKATALQIGKVYKIPTYKK</sequence>
<dbReference type="CDD" id="cd00118">
    <property type="entry name" value="LysM"/>
    <property type="match status" value="1"/>
</dbReference>
<evidence type="ECO:0000259" key="1">
    <source>
        <dbReference type="PROSITE" id="PS51782"/>
    </source>
</evidence>
<dbReference type="STRING" id="1921421.M493_12790"/>
<dbReference type="HOGENOM" id="CLU_158429_0_0_9"/>
<dbReference type="Proteomes" id="UP000015500">
    <property type="component" value="Chromosome"/>
</dbReference>